<sequence length="318" mass="33216">MRGVSRLFTLAGAIALFATMPALAQDTAPDGAIDGLRLPGLSTYAPPSTNLPLAQTGIGELKLTALMTEDGSEISRGIVWRVFSPVVGSDGKLPLIASAQGGSSVFHLEPGSYLVHASFGRAGATKRITVGDDPKTETVVLDAGGMKLDAILAGGMRIPTGKLSFSVYEADPDANGDRALIAPQVKPNTVVRLKAGTYHVVSTYGDVNAVIRSDIIVEAGKLTEATVEHRAAEVTLKLVREKGGEAIADTSWVVLSDAGDIVRESVGAFSSLVLAEGDYAVVAKNRDKIYQRDFTVEAGRNQDVEVLVSEAAADPAAE</sequence>
<dbReference type="RefSeq" id="WP_198473411.1">
    <property type="nucleotide sequence ID" value="NZ_JADGMQ010000001.1"/>
</dbReference>
<keyword evidence="3" id="KW-1185">Reference proteome</keyword>
<evidence type="ECO:0000256" key="1">
    <source>
        <dbReference type="SAM" id="SignalP"/>
    </source>
</evidence>
<evidence type="ECO:0000313" key="3">
    <source>
        <dbReference type="Proteomes" id="UP000601789"/>
    </source>
</evidence>
<feature type="signal peptide" evidence="1">
    <location>
        <begin position="1"/>
        <end position="24"/>
    </location>
</feature>
<name>A0ABS0S7I2_9HYPH</name>
<dbReference type="Proteomes" id="UP000601789">
    <property type="component" value="Unassembled WGS sequence"/>
</dbReference>
<accession>A0ABS0S7I2</accession>
<dbReference type="EMBL" id="JADGMQ010000001">
    <property type="protein sequence ID" value="MBI1619258.1"/>
    <property type="molecule type" value="Genomic_DNA"/>
</dbReference>
<evidence type="ECO:0008006" key="4">
    <source>
        <dbReference type="Google" id="ProtNLM"/>
    </source>
</evidence>
<evidence type="ECO:0000313" key="2">
    <source>
        <dbReference type="EMBL" id="MBI1619258.1"/>
    </source>
</evidence>
<gene>
    <name evidence="2" type="ORF">IOD40_01090</name>
</gene>
<comment type="caution">
    <text evidence="2">The sequence shown here is derived from an EMBL/GenBank/DDBJ whole genome shotgun (WGS) entry which is preliminary data.</text>
</comment>
<proteinExistence type="predicted"/>
<organism evidence="2 3">
    <name type="scientific">Aquamicrobium zhengzhouense</name>
    <dbReference type="NCBI Taxonomy" id="2781738"/>
    <lineage>
        <taxon>Bacteria</taxon>
        <taxon>Pseudomonadati</taxon>
        <taxon>Pseudomonadota</taxon>
        <taxon>Alphaproteobacteria</taxon>
        <taxon>Hyphomicrobiales</taxon>
        <taxon>Phyllobacteriaceae</taxon>
        <taxon>Aquamicrobium</taxon>
    </lineage>
</organism>
<protein>
    <recommendedName>
        <fullName evidence="4">Carboxypeptidase regulatory-like domain-containing protein</fullName>
    </recommendedName>
</protein>
<keyword evidence="1" id="KW-0732">Signal</keyword>
<feature type="chain" id="PRO_5046070016" description="Carboxypeptidase regulatory-like domain-containing protein" evidence="1">
    <location>
        <begin position="25"/>
        <end position="318"/>
    </location>
</feature>
<reference evidence="2 3" key="1">
    <citation type="submission" date="2020-10" db="EMBL/GenBank/DDBJ databases">
        <title>Aquamicrobium zhengzhouensis sp. nov., a exopolysaccharide producing bacterium isolated from farmland soil.</title>
        <authorList>
            <person name="Wang X."/>
        </authorList>
    </citation>
    <scope>NUCLEOTIDE SEQUENCE [LARGE SCALE GENOMIC DNA]</scope>
    <source>
        <strain evidence="3">cd-1</strain>
    </source>
</reference>